<evidence type="ECO:0000256" key="4">
    <source>
        <dbReference type="ARBA" id="ARBA00012982"/>
    </source>
</evidence>
<dbReference type="Gene3D" id="3.30.479.10">
    <property type="entry name" value="6-pyruvoyl tetrahydropterin synthase/QueD"/>
    <property type="match status" value="1"/>
</dbReference>
<dbReference type="InterPro" id="IPR007115">
    <property type="entry name" value="6-PTP_synth/QueD"/>
</dbReference>
<comment type="pathway">
    <text evidence="2">Purine metabolism; 7-cyano-7-deazaguanine biosynthesis.</text>
</comment>
<sequence length="169" mass="18603">MAYRSIKTYGPERGLTCAYRQWAASSHCALLHGYSLGFTFTFAAEQLDARGWVVDFGAGGFGKIRTWLHEMFDHTLLVAQDDPALIEFQRLADLGLAQVRLTPSVSCEGLAAFVFDHAQLIIEAATQGRCWVESVTCHEHGANSAAFENPRAVVRKIGAEVMTEIIGRL</sequence>
<evidence type="ECO:0000256" key="5">
    <source>
        <dbReference type="ARBA" id="ARBA00018141"/>
    </source>
</evidence>
<evidence type="ECO:0000256" key="7">
    <source>
        <dbReference type="ARBA" id="ARBA00048807"/>
    </source>
</evidence>
<evidence type="ECO:0000256" key="3">
    <source>
        <dbReference type="ARBA" id="ARBA00008900"/>
    </source>
</evidence>
<proteinExistence type="inferred from homology"/>
<dbReference type="SUPFAM" id="SSF55620">
    <property type="entry name" value="Tetrahydrobiopterin biosynthesis enzymes-like"/>
    <property type="match status" value="1"/>
</dbReference>
<evidence type="ECO:0000313" key="8">
    <source>
        <dbReference type="EMBL" id="USQ94454.1"/>
    </source>
</evidence>
<accession>A0ABY4ZQF2</accession>
<dbReference type="Proteomes" id="UP001057520">
    <property type="component" value="Chromosome"/>
</dbReference>
<protein>
    <recommendedName>
        <fullName evidence="5">6-carboxy-5,6,7,8-tetrahydropterin synthase</fullName>
        <ecNumber evidence="4">4.1.2.50</ecNumber>
    </recommendedName>
    <alternativeName>
        <fullName evidence="6">Queuosine biosynthesis protein QueD</fullName>
    </alternativeName>
</protein>
<dbReference type="Pfam" id="PF01242">
    <property type="entry name" value="PTPS"/>
    <property type="match status" value="1"/>
</dbReference>
<evidence type="ECO:0000256" key="6">
    <source>
        <dbReference type="ARBA" id="ARBA00031449"/>
    </source>
</evidence>
<comment type="similarity">
    <text evidence="3">Belongs to the PTPS family. QueD subfamily.</text>
</comment>
<dbReference type="InterPro" id="IPR038418">
    <property type="entry name" value="6-PTP_synth/QueD_sf"/>
</dbReference>
<organism evidence="8 9">
    <name type="scientific">Caulobacter segnis</name>
    <dbReference type="NCBI Taxonomy" id="88688"/>
    <lineage>
        <taxon>Bacteria</taxon>
        <taxon>Pseudomonadati</taxon>
        <taxon>Pseudomonadota</taxon>
        <taxon>Alphaproteobacteria</taxon>
        <taxon>Caulobacterales</taxon>
        <taxon>Caulobacteraceae</taxon>
        <taxon>Caulobacter</taxon>
    </lineage>
</organism>
<comment type="function">
    <text evidence="1">Catalyzes the conversion of 7,8-dihydroneopterin triphosphate (H2NTP) to 6-carboxy-5,6,7,8-tetrahydropterin (CPH4) and acetaldehyde.</text>
</comment>
<name>A0ABY4ZQF2_9CAUL</name>
<evidence type="ECO:0000256" key="1">
    <source>
        <dbReference type="ARBA" id="ARBA00002285"/>
    </source>
</evidence>
<gene>
    <name evidence="8" type="ORF">MZV50_17930</name>
</gene>
<dbReference type="EMBL" id="CP096040">
    <property type="protein sequence ID" value="USQ94454.1"/>
    <property type="molecule type" value="Genomic_DNA"/>
</dbReference>
<evidence type="ECO:0000256" key="2">
    <source>
        <dbReference type="ARBA" id="ARBA00005061"/>
    </source>
</evidence>
<dbReference type="EC" id="4.1.2.50" evidence="4"/>
<reference evidence="8 9" key="1">
    <citation type="submission" date="2022-04" db="EMBL/GenBank/DDBJ databases">
        <title>Genome sequence of soybean root-associated Caulobacter segnis RL271.</title>
        <authorList>
            <person name="Longley R."/>
            <person name="Bonito G."/>
            <person name="Trigodet F."/>
            <person name="Crosson S."/>
            <person name="Fiebig A."/>
        </authorList>
    </citation>
    <scope>NUCLEOTIDE SEQUENCE [LARGE SCALE GENOMIC DNA]</scope>
    <source>
        <strain evidence="8 9">RL271</strain>
    </source>
</reference>
<comment type="catalytic activity">
    <reaction evidence="7">
        <text>7,8-dihydroneopterin 3'-triphosphate + H2O = 6-carboxy-5,6,7,8-tetrahydropterin + triphosphate + acetaldehyde + 2 H(+)</text>
        <dbReference type="Rhea" id="RHEA:27966"/>
        <dbReference type="ChEBI" id="CHEBI:15343"/>
        <dbReference type="ChEBI" id="CHEBI:15377"/>
        <dbReference type="ChEBI" id="CHEBI:15378"/>
        <dbReference type="ChEBI" id="CHEBI:18036"/>
        <dbReference type="ChEBI" id="CHEBI:58462"/>
        <dbReference type="ChEBI" id="CHEBI:61032"/>
        <dbReference type="EC" id="4.1.2.50"/>
    </reaction>
</comment>
<evidence type="ECO:0000313" key="9">
    <source>
        <dbReference type="Proteomes" id="UP001057520"/>
    </source>
</evidence>
<keyword evidence="9" id="KW-1185">Reference proteome</keyword>